<dbReference type="OrthoDB" id="5371510at2759"/>
<reference evidence="2" key="1">
    <citation type="submission" date="2020-03" db="EMBL/GenBank/DDBJ databases">
        <authorList>
            <person name="He L."/>
        </authorList>
    </citation>
    <scope>NUCLEOTIDE SEQUENCE</scope>
    <source>
        <strain evidence="2">CkLH20</strain>
    </source>
</reference>
<feature type="region of interest" description="Disordered" evidence="1">
    <location>
        <begin position="1"/>
        <end position="39"/>
    </location>
</feature>
<protein>
    <submittedName>
        <fullName evidence="2">Uncharacterized protein</fullName>
    </submittedName>
</protein>
<dbReference type="EMBL" id="JAATWM020000055">
    <property type="protein sequence ID" value="KAF9870304.1"/>
    <property type="molecule type" value="Genomic_DNA"/>
</dbReference>
<feature type="compositionally biased region" description="Acidic residues" evidence="1">
    <location>
        <begin position="1007"/>
        <end position="1016"/>
    </location>
</feature>
<organism evidence="2 3">
    <name type="scientific">Colletotrichum karsti</name>
    <dbReference type="NCBI Taxonomy" id="1095194"/>
    <lineage>
        <taxon>Eukaryota</taxon>
        <taxon>Fungi</taxon>
        <taxon>Dikarya</taxon>
        <taxon>Ascomycota</taxon>
        <taxon>Pezizomycotina</taxon>
        <taxon>Sordariomycetes</taxon>
        <taxon>Hypocreomycetidae</taxon>
        <taxon>Glomerellales</taxon>
        <taxon>Glomerellaceae</taxon>
        <taxon>Colletotrichum</taxon>
        <taxon>Colletotrichum boninense species complex</taxon>
    </lineage>
</organism>
<proteinExistence type="predicted"/>
<dbReference type="GeneID" id="62167938"/>
<feature type="region of interest" description="Disordered" evidence="1">
    <location>
        <begin position="927"/>
        <end position="1016"/>
    </location>
</feature>
<feature type="compositionally biased region" description="Low complexity" evidence="1">
    <location>
        <begin position="976"/>
        <end position="992"/>
    </location>
</feature>
<accession>A0A9P6HU35</accession>
<evidence type="ECO:0000313" key="2">
    <source>
        <dbReference type="EMBL" id="KAF9870304.1"/>
    </source>
</evidence>
<dbReference type="Proteomes" id="UP000781932">
    <property type="component" value="Unassembled WGS sequence"/>
</dbReference>
<evidence type="ECO:0000313" key="3">
    <source>
        <dbReference type="Proteomes" id="UP000781932"/>
    </source>
</evidence>
<evidence type="ECO:0000256" key="1">
    <source>
        <dbReference type="SAM" id="MobiDB-lite"/>
    </source>
</evidence>
<name>A0A9P6HU35_9PEZI</name>
<dbReference type="RefSeq" id="XP_038739765.1">
    <property type="nucleotide sequence ID" value="XM_038894864.1"/>
</dbReference>
<comment type="caution">
    <text evidence="2">The sequence shown here is derived from an EMBL/GenBank/DDBJ whole genome shotgun (WGS) entry which is preliminary data.</text>
</comment>
<dbReference type="AlphaFoldDB" id="A0A9P6HU35"/>
<gene>
    <name evidence="2" type="ORF">CkaCkLH20_12151</name>
</gene>
<feature type="compositionally biased region" description="Acidic residues" evidence="1">
    <location>
        <begin position="942"/>
        <end position="953"/>
    </location>
</feature>
<sequence length="1016" mass="112633">MSDRNMDRPIPWSDQVWDDYYESPNETGPGTAENGDNVDLDEVTDLAANQIPEGLRRRRAVDTANDGSPQRERWRVLLDEYEKSKVAPLPFKNYSARPTPAIPGSAAPNDSEEGNLIDLDEAVINQDAEHHGFEQDPWGGTLTEHEISGPTPYPPSEPFPSLIQSGPSVPMINSAKRDMTHSEDRQYSQYLLHKIQNELSEGDTLIFVDFPAPVGNAADNVDCSVNYWDSVQFRMDSKKLLGTGSSKFADMLNPSYQFRIQRRRKLVNKLPEGVKFVLDLTPPSEGDDLVFQMTEVSLTPGIINWWTAGDKHGVDDYVVRGHDDICCCWRDEPQDFAAKVDAALAMEAVANTDNKKPDTNAFRDDELDRAIERAIAQSLQDSLPEEVKAPAKASYSVKGAAARLLMKKSTGETAPDPIPTWRQIPDYCPVRHRVNILRLMCIIADKRVLLDSAPRVWTLVAVAKILDCTDAIRDQVLQWLMSPSNTVLVEVLPEESLQIGVALKLDDITQCAFRVLVNELAIEEAAAPNGIPKAAPYTVFGRRRHDPGDDLNNLIQHAARAMVERVTRSVRNLTSPTIYDDLENPQWTRLQGLIKMLKSISSHFAVRNALAKATELSSALENNWKSLVISEGFNQLFDGDQLIRIDDYRATYVDVQHFHRFELIYNQFNDVQKALCPFVYESISKRWGTLGDTMTFLATGKNLHSLSSSLWYAVEIVMHHHPEFRQDPTWQPVLPARAPPGISLDPGRRVFNVSKFEQDLKHFLRPYCYEFIRADFGIPMFMSSHLLLNLTHNEFKFLPLWAGGNDDGTGGVFEPSLPPADYGPAGPGPAYHTGATIPSDTSSVAGSMSSELRQLRLDGGSTVGPGSVDVQDGISTVYGPNRVIADDVSIHSESFTDGGSEFAQAKYAIPADGQSIGDAVERLVLDETPDQSDTDASFGLDNGEEDDDMDDIMTEIGPEDSRSREATPEPTVEVDTQSSSSSAQPTTTTSATKAPFFSDQFMTTTADDSDDDMVLI</sequence>
<keyword evidence="3" id="KW-1185">Reference proteome</keyword>
<reference evidence="2" key="2">
    <citation type="submission" date="2020-11" db="EMBL/GenBank/DDBJ databases">
        <title>Whole genome sequencing of Colletotrichum sp.</title>
        <authorList>
            <person name="Li H."/>
        </authorList>
    </citation>
    <scope>NUCLEOTIDE SEQUENCE</scope>
    <source>
        <strain evidence="2">CkLH20</strain>
    </source>
</reference>